<feature type="region of interest" description="Disordered" evidence="2">
    <location>
        <begin position="239"/>
        <end position="298"/>
    </location>
</feature>
<feature type="domain" description="WRC" evidence="3">
    <location>
        <begin position="294"/>
        <end position="338"/>
    </location>
</feature>
<sequence>MRIRKRRPQEVDHSSFQSAGSSGGNLQRRDHVDRVEICSENFGHGTRSGGEAAALSLTLLASDVDPRATQDKVEDARTRNFFSLEPGKDFGREYRNELPEQLERTRDGDKNASVEKDLNHPSNKPRGSLLYSLYCVFSQLSGKAVLTAREALSKIIEEGLPGLDEGSGMHSVQVAKVLRSNPYFIHLEGGKFLLCSGSSPPPQYDHHEDLDLTVEERMLHPLEDPNAITAKRGIAEEARDYTGVRNKRAKSKSSSSSSTESRDSSKTRGQETGRQRVAKSQDTSTSQKDAQGNDAGVPICKRYDGRGWKCHEKALEGYSMCRHHHELIVNRLARLRSSGKLGPKKSQTRRKAGGKQIQEQGPCETEPESNYNQQGNGVPWRKNVKARSLKSISS</sequence>
<dbReference type="PANTHER" id="PTHR34122:SF4">
    <property type="entry name" value="WRC DOMAIN-CONTAINING PROTEIN"/>
    <property type="match status" value="1"/>
</dbReference>
<feature type="region of interest" description="Disordered" evidence="2">
    <location>
        <begin position="1"/>
        <end position="31"/>
    </location>
</feature>
<evidence type="ECO:0000313" key="5">
    <source>
        <dbReference type="Proteomes" id="UP001633002"/>
    </source>
</evidence>
<gene>
    <name evidence="4" type="ORF">R1sor_025701</name>
</gene>
<feature type="compositionally biased region" description="Polar residues" evidence="2">
    <location>
        <begin position="278"/>
        <end position="290"/>
    </location>
</feature>
<dbReference type="PROSITE" id="PS51667">
    <property type="entry name" value="WRC"/>
    <property type="match status" value="1"/>
</dbReference>
<feature type="region of interest" description="Disordered" evidence="2">
    <location>
        <begin position="100"/>
        <end position="121"/>
    </location>
</feature>
<name>A0ABD3G9C6_9MARC</name>
<dbReference type="Proteomes" id="UP001633002">
    <property type="component" value="Unassembled WGS sequence"/>
</dbReference>
<evidence type="ECO:0000256" key="1">
    <source>
        <dbReference type="ARBA" id="ARBA00023242"/>
    </source>
</evidence>
<feature type="compositionally biased region" description="Basic residues" evidence="2">
    <location>
        <begin position="342"/>
        <end position="353"/>
    </location>
</feature>
<keyword evidence="1" id="KW-0539">Nucleus</keyword>
<dbReference type="EMBL" id="JBJQOH010000008">
    <property type="protein sequence ID" value="KAL3675753.1"/>
    <property type="molecule type" value="Genomic_DNA"/>
</dbReference>
<accession>A0ABD3G9C6</accession>
<proteinExistence type="predicted"/>
<evidence type="ECO:0000259" key="3">
    <source>
        <dbReference type="PROSITE" id="PS51667"/>
    </source>
</evidence>
<keyword evidence="5" id="KW-1185">Reference proteome</keyword>
<evidence type="ECO:0000256" key="2">
    <source>
        <dbReference type="SAM" id="MobiDB-lite"/>
    </source>
</evidence>
<evidence type="ECO:0000313" key="4">
    <source>
        <dbReference type="EMBL" id="KAL3675753.1"/>
    </source>
</evidence>
<dbReference type="InterPro" id="IPR014977">
    <property type="entry name" value="WRC_dom"/>
</dbReference>
<feature type="region of interest" description="Disordered" evidence="2">
    <location>
        <begin position="337"/>
        <end position="394"/>
    </location>
</feature>
<feature type="compositionally biased region" description="Basic and acidic residues" evidence="2">
    <location>
        <begin position="260"/>
        <end position="274"/>
    </location>
</feature>
<organism evidence="4 5">
    <name type="scientific">Riccia sorocarpa</name>
    <dbReference type="NCBI Taxonomy" id="122646"/>
    <lineage>
        <taxon>Eukaryota</taxon>
        <taxon>Viridiplantae</taxon>
        <taxon>Streptophyta</taxon>
        <taxon>Embryophyta</taxon>
        <taxon>Marchantiophyta</taxon>
        <taxon>Marchantiopsida</taxon>
        <taxon>Marchantiidae</taxon>
        <taxon>Marchantiales</taxon>
        <taxon>Ricciaceae</taxon>
        <taxon>Riccia</taxon>
    </lineage>
</organism>
<dbReference type="AlphaFoldDB" id="A0ABD3G9C6"/>
<dbReference type="PANTHER" id="PTHR34122">
    <property type="entry name" value="EXPRESSED PROTEIN-RELATED"/>
    <property type="match status" value="1"/>
</dbReference>
<feature type="compositionally biased region" description="Basic and acidic residues" evidence="2">
    <location>
        <begin position="100"/>
        <end position="119"/>
    </location>
</feature>
<comment type="caution">
    <text evidence="4">The sequence shown here is derived from an EMBL/GenBank/DDBJ whole genome shotgun (WGS) entry which is preliminary data.</text>
</comment>
<protein>
    <recommendedName>
        <fullName evidence="3">WRC domain-containing protein</fullName>
    </recommendedName>
</protein>
<reference evidence="4 5" key="1">
    <citation type="submission" date="2024-09" db="EMBL/GenBank/DDBJ databases">
        <title>Chromosome-scale assembly of Riccia sorocarpa.</title>
        <authorList>
            <person name="Paukszto L."/>
        </authorList>
    </citation>
    <scope>NUCLEOTIDE SEQUENCE [LARGE SCALE GENOMIC DNA]</scope>
    <source>
        <strain evidence="4">LP-2024</strain>
        <tissue evidence="4">Aerial parts of the thallus</tissue>
    </source>
</reference>
<dbReference type="Pfam" id="PF08879">
    <property type="entry name" value="WRC"/>
    <property type="match status" value="1"/>
</dbReference>